<evidence type="ECO:0000313" key="6">
    <source>
        <dbReference type="EMBL" id="CAJ36326.1"/>
    </source>
</evidence>
<dbReference type="AlphaFoldDB" id="Q0W5L7"/>
<dbReference type="OrthoDB" id="135877at2157"/>
<dbReference type="PANTHER" id="PTHR30055:SF234">
    <property type="entry name" value="HTH-TYPE TRANSCRIPTIONAL REGULATOR BETI"/>
    <property type="match status" value="1"/>
</dbReference>
<dbReference type="KEGG" id="rci:RCIX989"/>
<protein>
    <submittedName>
        <fullName evidence="6">Transcription regulator (TetR family)</fullName>
    </submittedName>
</protein>
<evidence type="ECO:0000256" key="4">
    <source>
        <dbReference type="PROSITE-ProRule" id="PRU00335"/>
    </source>
</evidence>
<dbReference type="Gene3D" id="1.10.357.10">
    <property type="entry name" value="Tetracycline Repressor, domain 2"/>
    <property type="match status" value="1"/>
</dbReference>
<name>Q0W5L7_METAR</name>
<dbReference type="PRINTS" id="PR00455">
    <property type="entry name" value="HTHTETR"/>
</dbReference>
<dbReference type="SUPFAM" id="SSF48498">
    <property type="entry name" value="Tetracyclin repressor-like, C-terminal domain"/>
    <property type="match status" value="1"/>
</dbReference>
<gene>
    <name evidence="6" type="ORF">RCIX989</name>
</gene>
<dbReference type="PATRIC" id="fig|351160.9.peg.1914"/>
<keyword evidence="3" id="KW-0804">Transcription</keyword>
<keyword evidence="7" id="KW-1185">Reference proteome</keyword>
<reference evidence="6 7" key="1">
    <citation type="journal article" date="2006" name="Science">
        <title>Genome of rice cluster I archaea -- the key methane producers in the rice rhizosphere.</title>
        <authorList>
            <person name="Erkel C."/>
            <person name="Kube M."/>
            <person name="Reinhardt R."/>
            <person name="Liesack W."/>
        </authorList>
    </citation>
    <scope>NUCLEOTIDE SEQUENCE [LARGE SCALE GENOMIC DNA]</scope>
    <source>
        <strain evidence="7">DSM 22066 / NBRC 105507 / MRE50</strain>
    </source>
</reference>
<evidence type="ECO:0000259" key="5">
    <source>
        <dbReference type="PROSITE" id="PS50977"/>
    </source>
</evidence>
<feature type="DNA-binding region" description="H-T-H motif" evidence="4">
    <location>
        <begin position="38"/>
        <end position="57"/>
    </location>
</feature>
<dbReference type="GeneID" id="5142914"/>
<dbReference type="GO" id="GO:0003700">
    <property type="term" value="F:DNA-binding transcription factor activity"/>
    <property type="evidence" value="ECO:0007669"/>
    <property type="project" value="TreeGrafter"/>
</dbReference>
<accession>Q0W5L7</accession>
<dbReference type="PANTHER" id="PTHR30055">
    <property type="entry name" value="HTH-TYPE TRANSCRIPTIONAL REGULATOR RUTR"/>
    <property type="match status" value="1"/>
</dbReference>
<dbReference type="eggNOG" id="arCOG02644">
    <property type="taxonomic scope" value="Archaea"/>
</dbReference>
<dbReference type="InterPro" id="IPR009057">
    <property type="entry name" value="Homeodomain-like_sf"/>
</dbReference>
<keyword evidence="2 4" id="KW-0238">DNA-binding</keyword>
<keyword evidence="1" id="KW-0805">Transcription regulation</keyword>
<dbReference type="STRING" id="351160.RCIX989"/>
<dbReference type="InterPro" id="IPR050109">
    <property type="entry name" value="HTH-type_TetR-like_transc_reg"/>
</dbReference>
<dbReference type="RefSeq" id="WP_012036195.1">
    <property type="nucleotide sequence ID" value="NC_009464.1"/>
</dbReference>
<feature type="domain" description="HTH tetR-type" evidence="5">
    <location>
        <begin position="15"/>
        <end position="75"/>
    </location>
</feature>
<dbReference type="Gene3D" id="1.10.10.60">
    <property type="entry name" value="Homeodomain-like"/>
    <property type="match status" value="1"/>
</dbReference>
<evidence type="ECO:0000256" key="2">
    <source>
        <dbReference type="ARBA" id="ARBA00023125"/>
    </source>
</evidence>
<dbReference type="EMBL" id="AM114193">
    <property type="protein sequence ID" value="CAJ36326.1"/>
    <property type="molecule type" value="Genomic_DNA"/>
</dbReference>
<proteinExistence type="predicted"/>
<dbReference type="PROSITE" id="PS50977">
    <property type="entry name" value="HTH_TETR_2"/>
    <property type="match status" value="1"/>
</dbReference>
<dbReference type="SUPFAM" id="SSF46689">
    <property type="entry name" value="Homeodomain-like"/>
    <property type="match status" value="1"/>
</dbReference>
<organism evidence="6 7">
    <name type="scientific">Methanocella arvoryzae (strain DSM 22066 / NBRC 105507 / MRE50)</name>
    <dbReference type="NCBI Taxonomy" id="351160"/>
    <lineage>
        <taxon>Archaea</taxon>
        <taxon>Methanobacteriati</taxon>
        <taxon>Methanobacteriota</taxon>
        <taxon>Stenosarchaea group</taxon>
        <taxon>Methanomicrobia</taxon>
        <taxon>Methanocellales</taxon>
        <taxon>Methanocellaceae</taxon>
        <taxon>Methanocella</taxon>
    </lineage>
</organism>
<dbReference type="Proteomes" id="UP000000663">
    <property type="component" value="Chromosome"/>
</dbReference>
<dbReference type="FunFam" id="1.10.10.60:FF:000141">
    <property type="entry name" value="TetR family transcriptional regulator"/>
    <property type="match status" value="1"/>
</dbReference>
<dbReference type="InterPro" id="IPR036271">
    <property type="entry name" value="Tet_transcr_reg_TetR-rel_C_sf"/>
</dbReference>
<dbReference type="GO" id="GO:0000976">
    <property type="term" value="F:transcription cis-regulatory region binding"/>
    <property type="evidence" value="ECO:0007669"/>
    <property type="project" value="TreeGrafter"/>
</dbReference>
<evidence type="ECO:0000313" key="7">
    <source>
        <dbReference type="Proteomes" id="UP000000663"/>
    </source>
</evidence>
<evidence type="ECO:0000256" key="1">
    <source>
        <dbReference type="ARBA" id="ARBA00023015"/>
    </source>
</evidence>
<sequence>MIVGTTAERKEKEKEERRASIVDAAERLFSVKGYDSVRMDDVAKEAKLAKGTLYLYFENKEALYIAVVLRGVALLGEMIGAAMAREKKGISKTYAGGLAYYEFSRKYPFYFGMLLDAQQRSAVGTLSETVRDEFLHAKHRALQTTVEAVRVGIADGTIRPTAEPRKTALLLMEATTAMIRTSHEVHVTRGSPTATRDEIVYFTLDMLRQAIENKEKYR</sequence>
<evidence type="ECO:0000256" key="3">
    <source>
        <dbReference type="ARBA" id="ARBA00023163"/>
    </source>
</evidence>
<dbReference type="Pfam" id="PF00440">
    <property type="entry name" value="TetR_N"/>
    <property type="match status" value="1"/>
</dbReference>
<dbReference type="InterPro" id="IPR001647">
    <property type="entry name" value="HTH_TetR"/>
</dbReference>